<dbReference type="PANTHER" id="PTHR43881">
    <property type="entry name" value="GAMMA-GLUTAMYLTRANSPEPTIDASE (AFU_ORTHOLOGUE AFUA_4G13580)"/>
    <property type="match status" value="1"/>
</dbReference>
<organism evidence="3 4">
    <name type="scientific">Diacronema lutheri</name>
    <name type="common">Unicellular marine alga</name>
    <name type="synonym">Monochrysis lutheri</name>
    <dbReference type="NCBI Taxonomy" id="2081491"/>
    <lineage>
        <taxon>Eukaryota</taxon>
        <taxon>Haptista</taxon>
        <taxon>Haptophyta</taxon>
        <taxon>Pavlovophyceae</taxon>
        <taxon>Pavlovales</taxon>
        <taxon>Pavlovaceae</taxon>
        <taxon>Diacronema</taxon>
    </lineage>
</organism>
<dbReference type="PANTHER" id="PTHR43881:SF1">
    <property type="entry name" value="GAMMA-GLUTAMYLTRANSPEPTIDASE (AFU_ORTHOLOGUE AFUA_4G13580)"/>
    <property type="match status" value="1"/>
</dbReference>
<feature type="transmembrane region" description="Helical" evidence="2">
    <location>
        <begin position="6"/>
        <end position="24"/>
    </location>
</feature>
<evidence type="ECO:0000313" key="3">
    <source>
        <dbReference type="EMBL" id="KAG8470624.1"/>
    </source>
</evidence>
<dbReference type="Gene3D" id="1.10.246.130">
    <property type="match status" value="1"/>
</dbReference>
<gene>
    <name evidence="3" type="ORF">KFE25_009045</name>
</gene>
<reference evidence="3" key="1">
    <citation type="submission" date="2021-05" db="EMBL/GenBank/DDBJ databases">
        <title>The genome of the haptophyte Pavlova lutheri (Diacronema luteri, Pavlovales) - a model for lipid biosynthesis in eukaryotic algae.</title>
        <authorList>
            <person name="Hulatt C.J."/>
            <person name="Posewitz M.C."/>
        </authorList>
    </citation>
    <scope>NUCLEOTIDE SEQUENCE</scope>
    <source>
        <strain evidence="3">NIVA-4/92</strain>
    </source>
</reference>
<dbReference type="InterPro" id="IPR043138">
    <property type="entry name" value="GGT_lsub"/>
</dbReference>
<feature type="region of interest" description="Disordered" evidence="1">
    <location>
        <begin position="43"/>
        <end position="63"/>
    </location>
</feature>
<dbReference type="InterPro" id="IPR043137">
    <property type="entry name" value="GGT_ssub_C"/>
</dbReference>
<dbReference type="AlphaFoldDB" id="A0A8J5XU46"/>
<accession>A0A8J5XU46</accession>
<dbReference type="OrthoDB" id="2015213at2759"/>
<keyword evidence="4" id="KW-1185">Reference proteome</keyword>
<evidence type="ECO:0008006" key="5">
    <source>
        <dbReference type="Google" id="ProtNLM"/>
    </source>
</evidence>
<dbReference type="Pfam" id="PF01019">
    <property type="entry name" value="G_glu_transpept"/>
    <property type="match status" value="1"/>
</dbReference>
<name>A0A8J5XU46_DIALT</name>
<keyword evidence="2" id="KW-0812">Transmembrane</keyword>
<dbReference type="Gene3D" id="3.60.20.40">
    <property type="match status" value="1"/>
</dbReference>
<dbReference type="InterPro" id="IPR052896">
    <property type="entry name" value="GGT-like_enzyme"/>
</dbReference>
<protein>
    <recommendedName>
        <fullName evidence="5">Gamma-glutamyltransferase</fullName>
    </recommendedName>
</protein>
<comment type="caution">
    <text evidence="3">The sequence shown here is derived from an EMBL/GenBank/DDBJ whole genome shotgun (WGS) entry which is preliminary data.</text>
</comment>
<dbReference type="EMBL" id="JAGTXO010000001">
    <property type="protein sequence ID" value="KAG8470624.1"/>
    <property type="molecule type" value="Genomic_DNA"/>
</dbReference>
<sequence length="624" mass="65142">MSIGVGLPIALCSASAFVAVVATLRRRARRRATRARVRWVSASPTSGARRAEPGAWSPATPREAPFARSPSLASGCMVACSQPLAAQAGLEILQMGGNAVDAAIAVAAALAVLEPGSNGIGGDFFMLVYCRKSGSVAALNGSGRSPAALTLARAREDCHLSPKAPCLPPLHAHTVTVPGAVAAWCDAVEALGSGVVSLRELLARATTLAARGFPVAPVAAYYWRAAEQLLRNASPHGRTLLRADGRAPAEGEVFVRKELALVLLAIARRGRAAFYEGRIARAIVSAVRDAGGCMSLADLAAHEGTFTEPVCADYYGARVWEHPPNGGGVTVLLALNILRVLEEDGTIPAWPAADDELPAPLEAALVHAQIEALRLAFADTAHYLGDPEAEHVPTATLLSEQYARQRAALFQPGRASPDLPRGAPREDSCTVSWQVVDHEGNAVSAVQSNYQGFGTGIVPESCGFTLQNRGLNFSTLDGVPNGLAPAKRPYHTILPCVLTDAASGELVASLSNMGGFMQPQGHVQLICRLVRRGLCPQHAVDMPRFCILPVHAGTSPCSPVVAVEAGFRPAVVARLRALGHAVNVVDGYERTVVGRAQVIVRASNGVLWGGSDGRADGLAAGLNS</sequence>
<proteinExistence type="predicted"/>
<keyword evidence="2" id="KW-1133">Transmembrane helix</keyword>
<dbReference type="InterPro" id="IPR029055">
    <property type="entry name" value="Ntn_hydrolases_N"/>
</dbReference>
<evidence type="ECO:0000313" key="4">
    <source>
        <dbReference type="Proteomes" id="UP000751190"/>
    </source>
</evidence>
<evidence type="ECO:0000256" key="2">
    <source>
        <dbReference type="SAM" id="Phobius"/>
    </source>
</evidence>
<dbReference type="OMA" id="EGNMVSY"/>
<dbReference type="Proteomes" id="UP000751190">
    <property type="component" value="Unassembled WGS sequence"/>
</dbReference>
<keyword evidence="2" id="KW-0472">Membrane</keyword>
<dbReference type="SUPFAM" id="SSF56235">
    <property type="entry name" value="N-terminal nucleophile aminohydrolases (Ntn hydrolases)"/>
    <property type="match status" value="1"/>
</dbReference>
<evidence type="ECO:0000256" key="1">
    <source>
        <dbReference type="SAM" id="MobiDB-lite"/>
    </source>
</evidence>
<dbReference type="PRINTS" id="PR01210">
    <property type="entry name" value="GGTRANSPTASE"/>
</dbReference>